<dbReference type="EMBL" id="JANPWB010000009">
    <property type="protein sequence ID" value="KAJ1149541.1"/>
    <property type="molecule type" value="Genomic_DNA"/>
</dbReference>
<organism evidence="2 3">
    <name type="scientific">Pleurodeles waltl</name>
    <name type="common">Iberian ribbed newt</name>
    <dbReference type="NCBI Taxonomy" id="8319"/>
    <lineage>
        <taxon>Eukaryota</taxon>
        <taxon>Metazoa</taxon>
        <taxon>Chordata</taxon>
        <taxon>Craniata</taxon>
        <taxon>Vertebrata</taxon>
        <taxon>Euteleostomi</taxon>
        <taxon>Amphibia</taxon>
        <taxon>Batrachia</taxon>
        <taxon>Caudata</taxon>
        <taxon>Salamandroidea</taxon>
        <taxon>Salamandridae</taxon>
        <taxon>Pleurodelinae</taxon>
        <taxon>Pleurodeles</taxon>
    </lineage>
</organism>
<keyword evidence="3" id="KW-1185">Reference proteome</keyword>
<protein>
    <submittedName>
        <fullName evidence="2">Uncharacterized protein</fullName>
    </submittedName>
</protein>
<comment type="caution">
    <text evidence="2">The sequence shown here is derived from an EMBL/GenBank/DDBJ whole genome shotgun (WGS) entry which is preliminary data.</text>
</comment>
<sequence length="168" mass="18198">MAENCWRCGGSEGSLHRTCRGSVAGHERRFPWGVNTARSGSGGSWGVSPGPSSTREDRTETAGPAVDSALWTRAVPSAPRTVQRRRTAVFPGIWKGGRPPTRRQGSSARQPVFLEYKTPQCPHRGREQEASTGGLQPATRALGDKAEPAREARGARAETERKNKRTGH</sequence>
<feature type="compositionally biased region" description="Basic and acidic residues" evidence="1">
    <location>
        <begin position="142"/>
        <end position="161"/>
    </location>
</feature>
<gene>
    <name evidence="2" type="ORF">NDU88_002348</name>
</gene>
<evidence type="ECO:0000313" key="2">
    <source>
        <dbReference type="EMBL" id="KAJ1149541.1"/>
    </source>
</evidence>
<accession>A0AAV7R9S3</accession>
<evidence type="ECO:0000313" key="3">
    <source>
        <dbReference type="Proteomes" id="UP001066276"/>
    </source>
</evidence>
<dbReference type="AlphaFoldDB" id="A0AAV7R9S3"/>
<proteinExistence type="predicted"/>
<evidence type="ECO:0000256" key="1">
    <source>
        <dbReference type="SAM" id="MobiDB-lite"/>
    </source>
</evidence>
<feature type="region of interest" description="Disordered" evidence="1">
    <location>
        <begin position="32"/>
        <end position="168"/>
    </location>
</feature>
<reference evidence="2" key="1">
    <citation type="journal article" date="2022" name="bioRxiv">
        <title>Sequencing and chromosome-scale assembly of the giantPleurodeles waltlgenome.</title>
        <authorList>
            <person name="Brown T."/>
            <person name="Elewa A."/>
            <person name="Iarovenko S."/>
            <person name="Subramanian E."/>
            <person name="Araus A.J."/>
            <person name="Petzold A."/>
            <person name="Susuki M."/>
            <person name="Suzuki K.-i.T."/>
            <person name="Hayashi T."/>
            <person name="Toyoda A."/>
            <person name="Oliveira C."/>
            <person name="Osipova E."/>
            <person name="Leigh N.D."/>
            <person name="Simon A."/>
            <person name="Yun M.H."/>
        </authorList>
    </citation>
    <scope>NUCLEOTIDE SEQUENCE</scope>
    <source>
        <strain evidence="2">20211129_DDA</strain>
        <tissue evidence="2">Liver</tissue>
    </source>
</reference>
<dbReference type="Proteomes" id="UP001066276">
    <property type="component" value="Chromosome 5"/>
</dbReference>
<name>A0AAV7R9S3_PLEWA</name>